<dbReference type="EMBL" id="CP075154">
    <property type="protein sequence ID" value="UTX43872.1"/>
    <property type="molecule type" value="Genomic_DNA"/>
</dbReference>
<reference evidence="1" key="1">
    <citation type="submission" date="2021-05" db="EMBL/GenBank/DDBJ databases">
        <title>Encephalitozoon hellem ATCC 50604 Complete Genome.</title>
        <authorList>
            <person name="Mascarenhas dos Santos A.C."/>
            <person name="Julian A.T."/>
            <person name="Pombert J.-F."/>
        </authorList>
    </citation>
    <scope>NUCLEOTIDE SEQUENCE</scope>
    <source>
        <strain evidence="1">ATCC 50604</strain>
    </source>
</reference>
<gene>
    <name evidence="1" type="ORF">GPU96_08g16480</name>
</gene>
<dbReference type="AlphaFoldDB" id="A0A9Q9C7A0"/>
<dbReference type="Proteomes" id="UP001059546">
    <property type="component" value="Chromosome VIII"/>
</dbReference>
<organism evidence="1 2">
    <name type="scientific">Encephalitozoon hellem</name>
    <name type="common">Microsporidian parasite</name>
    <dbReference type="NCBI Taxonomy" id="27973"/>
    <lineage>
        <taxon>Eukaryota</taxon>
        <taxon>Fungi</taxon>
        <taxon>Fungi incertae sedis</taxon>
        <taxon>Microsporidia</taxon>
        <taxon>Unikaryonidae</taxon>
        <taxon>Encephalitozoon</taxon>
    </lineage>
</organism>
<evidence type="ECO:0000313" key="2">
    <source>
        <dbReference type="Proteomes" id="UP001059546"/>
    </source>
</evidence>
<proteinExistence type="predicted"/>
<name>A0A9Q9C7A0_ENCHE</name>
<evidence type="ECO:0000313" key="1">
    <source>
        <dbReference type="EMBL" id="UTX43872.1"/>
    </source>
</evidence>
<protein>
    <submittedName>
        <fullName evidence="1">Uncharacterized protein</fullName>
    </submittedName>
</protein>
<sequence>MKQELIMKQGLIEETIRSTRDPCLLLATLLLNSINNLLNMLKNPRLVPFFLYDNAFRHLENNNFDEFWRELKTGIKDARREINGLSADVSSWQWDNFDAWFMERTSRFDELQAFDHSVYGLFLGGLDEAPDDCRYGSPYRTWLTHHSLTDCARKSTLGYTLEYLKMTLGNKVITAQKNYSIIDIRSNVGNTGRRRRFYVVNLDDVIKRPDETMSDVLDSKKLLWRKPGYYHYKLHGLFWFLDLAANGF</sequence>
<accession>A0A9Q9C7A0</accession>